<keyword evidence="2" id="KW-0812">Transmembrane</keyword>
<dbReference type="InterPro" id="IPR036640">
    <property type="entry name" value="ABC1_TM_sf"/>
</dbReference>
<keyword evidence="4" id="KW-0067">ATP-binding</keyword>
<gene>
    <name evidence="8" type="ORF">J2S07_002632</name>
</gene>
<evidence type="ECO:0000256" key="3">
    <source>
        <dbReference type="ARBA" id="ARBA00022741"/>
    </source>
</evidence>
<evidence type="ECO:0000259" key="7">
    <source>
        <dbReference type="PROSITE" id="PS50893"/>
    </source>
</evidence>
<evidence type="ECO:0000256" key="1">
    <source>
        <dbReference type="ARBA" id="ARBA00004651"/>
    </source>
</evidence>
<evidence type="ECO:0000256" key="4">
    <source>
        <dbReference type="ARBA" id="ARBA00022840"/>
    </source>
</evidence>
<dbReference type="PANTHER" id="PTHR24221">
    <property type="entry name" value="ATP-BINDING CASSETTE SUB-FAMILY B"/>
    <property type="match status" value="1"/>
</dbReference>
<name>A0ABT9V5U8_9BACL</name>
<dbReference type="SUPFAM" id="SSF52540">
    <property type="entry name" value="P-loop containing nucleoside triphosphate hydrolases"/>
    <property type="match status" value="1"/>
</dbReference>
<dbReference type="InterPro" id="IPR003439">
    <property type="entry name" value="ABC_transporter-like_ATP-bd"/>
</dbReference>
<dbReference type="Gene3D" id="1.20.1560.10">
    <property type="entry name" value="ABC transporter type 1, transmembrane domain"/>
    <property type="match status" value="1"/>
</dbReference>
<evidence type="ECO:0000313" key="9">
    <source>
        <dbReference type="Proteomes" id="UP001231362"/>
    </source>
</evidence>
<dbReference type="InterPro" id="IPR003593">
    <property type="entry name" value="AAA+_ATPase"/>
</dbReference>
<feature type="domain" description="ABC transporter" evidence="7">
    <location>
        <begin position="26"/>
        <end position="264"/>
    </location>
</feature>
<keyword evidence="9" id="KW-1185">Reference proteome</keyword>
<evidence type="ECO:0000256" key="2">
    <source>
        <dbReference type="ARBA" id="ARBA00022692"/>
    </source>
</evidence>
<keyword evidence="5" id="KW-1133">Transmembrane helix</keyword>
<dbReference type="Proteomes" id="UP001231362">
    <property type="component" value="Unassembled WGS sequence"/>
</dbReference>
<evidence type="ECO:0000256" key="5">
    <source>
        <dbReference type="ARBA" id="ARBA00022989"/>
    </source>
</evidence>
<accession>A0ABT9V5U8</accession>
<dbReference type="SMART" id="SM00382">
    <property type="entry name" value="AAA"/>
    <property type="match status" value="1"/>
</dbReference>
<protein>
    <submittedName>
        <fullName evidence="8">ABC-type multidrug transport system fused ATPase/permease subunit</fullName>
    </submittedName>
</protein>
<dbReference type="PANTHER" id="PTHR24221:SF276">
    <property type="entry name" value="ABC TRANSPORTER, ATP-BINDING_PERMEASE PROTEIN"/>
    <property type="match status" value="1"/>
</dbReference>
<dbReference type="PROSITE" id="PS50893">
    <property type="entry name" value="ABC_TRANSPORTER_2"/>
    <property type="match status" value="1"/>
</dbReference>
<reference evidence="8 9" key="1">
    <citation type="submission" date="2023-07" db="EMBL/GenBank/DDBJ databases">
        <title>Genomic Encyclopedia of Type Strains, Phase IV (KMG-IV): sequencing the most valuable type-strain genomes for metagenomic binning, comparative biology and taxonomic classification.</title>
        <authorList>
            <person name="Goeker M."/>
        </authorList>
    </citation>
    <scope>NUCLEOTIDE SEQUENCE [LARGE SCALE GENOMIC DNA]</scope>
    <source>
        <strain evidence="8 9">DSM 23948</strain>
    </source>
</reference>
<organism evidence="8 9">
    <name type="scientific">Anoxybacillus andreesenii</name>
    <dbReference type="NCBI Taxonomy" id="1325932"/>
    <lineage>
        <taxon>Bacteria</taxon>
        <taxon>Bacillati</taxon>
        <taxon>Bacillota</taxon>
        <taxon>Bacilli</taxon>
        <taxon>Bacillales</taxon>
        <taxon>Anoxybacillaceae</taxon>
        <taxon>Anoxybacillus</taxon>
    </lineage>
</organism>
<evidence type="ECO:0000256" key="6">
    <source>
        <dbReference type="ARBA" id="ARBA00023136"/>
    </source>
</evidence>
<dbReference type="InterPro" id="IPR017871">
    <property type="entry name" value="ABC_transporter-like_CS"/>
</dbReference>
<comment type="caution">
    <text evidence="8">The sequence shown here is derived from an EMBL/GenBank/DDBJ whole genome shotgun (WGS) entry which is preliminary data.</text>
</comment>
<comment type="subcellular location">
    <subcellularLocation>
        <location evidence="1">Cell membrane</location>
        <topology evidence="1">Multi-pass membrane protein</topology>
    </subcellularLocation>
</comment>
<evidence type="ECO:0000313" key="8">
    <source>
        <dbReference type="EMBL" id="MDQ0156313.1"/>
    </source>
</evidence>
<dbReference type="EMBL" id="JAUSTU010000011">
    <property type="protein sequence ID" value="MDQ0156313.1"/>
    <property type="molecule type" value="Genomic_DNA"/>
</dbReference>
<dbReference type="InterPro" id="IPR027417">
    <property type="entry name" value="P-loop_NTPase"/>
</dbReference>
<keyword evidence="6" id="KW-0472">Membrane</keyword>
<proteinExistence type="predicted"/>
<dbReference type="Pfam" id="PF00005">
    <property type="entry name" value="ABC_tran"/>
    <property type="match status" value="1"/>
</dbReference>
<dbReference type="PROSITE" id="PS00211">
    <property type="entry name" value="ABC_TRANSPORTER_1"/>
    <property type="match status" value="1"/>
</dbReference>
<dbReference type="InterPro" id="IPR039421">
    <property type="entry name" value="Type_1_exporter"/>
</dbReference>
<keyword evidence="3" id="KW-0547">Nucleotide-binding</keyword>
<sequence>MEVLDTEAKIIDGHLTEGKSGVSGDIEFRNVSFQYPDAEEPILRNISFKASKGETVAFIGATGSGKTSVINLIPRFYDATEGEILVDGVNVKDYTQEALHNKIGYVPQRAVLFSGTVASNVTYGSNGKETAPEEMIKKAVEIAQGTEFVEKMDGQYEGHISQGGTNVSGGQKQRLSIARAIYRQPEIYIFDDSFSALDYKTDRVLRSTLKKETQDATTLIVAQRIGTIKDADRIIVLENGEVVGNGTHEELMTSCTTYQEIAYSQLSKEELAHE</sequence>
<dbReference type="Gene3D" id="3.40.50.300">
    <property type="entry name" value="P-loop containing nucleotide triphosphate hydrolases"/>
    <property type="match status" value="1"/>
</dbReference>